<dbReference type="RefSeq" id="WP_011278954.1">
    <property type="nucleotide sequence ID" value="NZ_BHWZ01000006.1"/>
</dbReference>
<feature type="transmembrane region" description="Helical" evidence="1">
    <location>
        <begin position="290"/>
        <end position="318"/>
    </location>
</feature>
<evidence type="ECO:0000313" key="2">
    <source>
        <dbReference type="EMBL" id="ALU29759.1"/>
    </source>
</evidence>
<feature type="transmembrane region" description="Helical" evidence="1">
    <location>
        <begin position="330"/>
        <end position="348"/>
    </location>
</feature>
<feature type="transmembrane region" description="Helical" evidence="1">
    <location>
        <begin position="66"/>
        <end position="91"/>
    </location>
</feature>
<keyword evidence="1" id="KW-0812">Transmembrane</keyword>
<gene>
    <name evidence="2" type="ORF">ATY89_07280</name>
    <name evidence="3" type="ORF">ATZ20_10300</name>
</gene>
<dbReference type="Proteomes" id="UP000065473">
    <property type="component" value="Chromosome"/>
</dbReference>
<sequence length="644" mass="73469">MKLKFSLKGETLILLLAIIFFNVIVNFLFFIRLYDLLSGAFDLGLFMQEFYSTIYGGKIFYDAANFLSFGALSGLAIHPYLILFLVIPIYYLFPSWLTLSIIQTVVISISSIYLYRIANIVLGNNRNLRLPLILTILYLFNPLIISGLLFDFHAEALFPLFYMGAFYYYLRKEWKKFTLFIVFLILTMEAAYPIVIFFMIYLIMRNRRTKEENVKEGFSYDLATFIRKNKLFIIIIIVTLAVGLTIPKYFSTIFSVSPPTGYSSYYSSRISSLYLSGISLFWYDKINFLVILLASFGFLPIFAPTELLPGAPYILLILFSNHVPYFEIGWQYPLIGAGMFVVAMVYAISRLIKNYRIIIVSIFVMFMLSVALNPYLYDNFQPSNSSRIFSGGYNPKLSLSTALANYEVISIMTSLIPHNAVVIASSNLFPFVANDVNAYPIYGYFNTSYMITYLPNTPQYVLLSGQSNELTMLKGNYSIIAEGDNLILLKLNYTGKVVYFKPFSKFFGPNYLLTGVNTTNNIGRYEISSNRQVEILKIYNTSYNKTLWNGPYYNFAMGNYVAQFYLKLGNNSNTTLKVEVFDSTLNKVLNYSIIDSSQLGYGWSIISLPFSIKDYYSTIAFIGISLSINSTIYFGGVNVTQVSP</sequence>
<feature type="transmembrane region" description="Helical" evidence="1">
    <location>
        <begin position="262"/>
        <end position="283"/>
    </location>
</feature>
<dbReference type="InterPro" id="IPR018650">
    <property type="entry name" value="STSV1_Orf64"/>
</dbReference>
<feature type="transmembrane region" description="Helical" evidence="1">
    <location>
        <begin position="355"/>
        <end position="377"/>
    </location>
</feature>
<evidence type="ECO:0000313" key="5">
    <source>
        <dbReference type="Proteomes" id="UP000065473"/>
    </source>
</evidence>
<evidence type="ECO:0000313" key="4">
    <source>
        <dbReference type="Proteomes" id="UP000060043"/>
    </source>
</evidence>
<dbReference type="OrthoDB" id="44002at2157"/>
<protein>
    <submittedName>
        <fullName evidence="2">Uncharacterized protein</fullName>
    </submittedName>
</protein>
<evidence type="ECO:0000256" key="1">
    <source>
        <dbReference type="SAM" id="Phobius"/>
    </source>
</evidence>
<accession>A0A0U3H4A2</accession>
<feature type="transmembrane region" description="Helical" evidence="1">
    <location>
        <begin position="97"/>
        <end position="118"/>
    </location>
</feature>
<name>A0A0U3H4A2_9CREN</name>
<dbReference type="EMBL" id="CP013694">
    <property type="protein sequence ID" value="ALU29759.1"/>
    <property type="molecule type" value="Genomic_DNA"/>
</dbReference>
<reference evidence="4 5" key="1">
    <citation type="submission" date="2015-12" db="EMBL/GenBank/DDBJ databases">
        <title>A stable core within a dynamic pangenome in Sulfolobus acidocaldarius.</title>
        <authorList>
            <person name="Anderson R."/>
            <person name="Kouris A."/>
            <person name="Seward C."/>
            <person name="Campbell K."/>
            <person name="Whitaker R."/>
        </authorList>
    </citation>
    <scope>NUCLEOTIDE SEQUENCE [LARGE SCALE GENOMIC DNA]</scope>
    <source>
        <strain evidence="2 5">GG12-C01-09</strain>
        <strain evidence="3 4">NG05B_CO5_07</strain>
    </source>
</reference>
<feature type="transmembrane region" description="Helical" evidence="1">
    <location>
        <begin position="12"/>
        <end position="31"/>
    </location>
</feature>
<feature type="transmembrane region" description="Helical" evidence="1">
    <location>
        <begin position="130"/>
        <end position="150"/>
    </location>
</feature>
<dbReference type="GeneID" id="14552678"/>
<dbReference type="Pfam" id="PF09852">
    <property type="entry name" value="DUF2079"/>
    <property type="match status" value="1"/>
</dbReference>
<dbReference type="Proteomes" id="UP000060043">
    <property type="component" value="Chromosome"/>
</dbReference>
<dbReference type="OMA" id="FQSTAFE"/>
<keyword evidence="1" id="KW-1133">Transmembrane helix</keyword>
<organism evidence="2 5">
    <name type="scientific">Sulfolobus acidocaldarius</name>
    <dbReference type="NCBI Taxonomy" id="2285"/>
    <lineage>
        <taxon>Archaea</taxon>
        <taxon>Thermoproteota</taxon>
        <taxon>Thermoprotei</taxon>
        <taxon>Sulfolobales</taxon>
        <taxon>Sulfolobaceae</taxon>
        <taxon>Sulfolobus</taxon>
    </lineage>
</organism>
<feature type="transmembrane region" description="Helical" evidence="1">
    <location>
        <begin position="231"/>
        <end position="250"/>
    </location>
</feature>
<evidence type="ECO:0000313" key="3">
    <source>
        <dbReference type="EMBL" id="ALU32496.1"/>
    </source>
</evidence>
<dbReference type="AlphaFoldDB" id="A0A0U3H4A2"/>
<keyword evidence="1" id="KW-0472">Membrane</keyword>
<feature type="transmembrane region" description="Helical" evidence="1">
    <location>
        <begin position="177"/>
        <end position="203"/>
    </location>
</feature>
<proteinExistence type="predicted"/>
<dbReference type="EMBL" id="CP013695">
    <property type="protein sequence ID" value="ALU32496.1"/>
    <property type="molecule type" value="Genomic_DNA"/>
</dbReference>